<gene>
    <name evidence="2" type="ORF">EHT25_16235</name>
</gene>
<dbReference type="EMBL" id="RQJO01000009">
    <property type="protein sequence ID" value="RRB02907.1"/>
    <property type="molecule type" value="Genomic_DNA"/>
</dbReference>
<keyword evidence="3" id="KW-1185">Reference proteome</keyword>
<reference evidence="2 3" key="1">
    <citation type="submission" date="2018-11" db="EMBL/GenBank/DDBJ databases">
        <authorList>
            <person name="Zhou Z."/>
            <person name="Wang G."/>
        </authorList>
    </citation>
    <scope>NUCLEOTIDE SEQUENCE [LARGE SCALE GENOMIC DNA]</scope>
    <source>
        <strain evidence="2 3">KCTC52004</strain>
    </source>
</reference>
<dbReference type="OrthoDB" id="1454687at2"/>
<protein>
    <submittedName>
        <fullName evidence="2">Transposase</fullName>
    </submittedName>
</protein>
<dbReference type="Proteomes" id="UP000271925">
    <property type="component" value="Unassembled WGS sequence"/>
</dbReference>
<evidence type="ECO:0000259" key="1">
    <source>
        <dbReference type="Pfam" id="PF05598"/>
    </source>
</evidence>
<proteinExistence type="predicted"/>
<dbReference type="AlphaFoldDB" id="A0A3P1BP81"/>
<feature type="domain" description="Transposase InsH N-terminal" evidence="1">
    <location>
        <begin position="5"/>
        <end position="42"/>
    </location>
</feature>
<organism evidence="2 3">
    <name type="scientific">Larkinella rosea</name>
    <dbReference type="NCBI Taxonomy" id="2025312"/>
    <lineage>
        <taxon>Bacteria</taxon>
        <taxon>Pseudomonadati</taxon>
        <taxon>Bacteroidota</taxon>
        <taxon>Cytophagia</taxon>
        <taxon>Cytophagales</taxon>
        <taxon>Spirosomataceae</taxon>
        <taxon>Larkinella</taxon>
    </lineage>
</organism>
<evidence type="ECO:0000313" key="3">
    <source>
        <dbReference type="Proteomes" id="UP000271925"/>
    </source>
</evidence>
<dbReference type="Pfam" id="PF05598">
    <property type="entry name" value="DUF772"/>
    <property type="match status" value="1"/>
</dbReference>
<dbReference type="InterPro" id="IPR008490">
    <property type="entry name" value="Transposase_InsH_N"/>
</dbReference>
<name>A0A3P1BP81_9BACT</name>
<sequence length="241" mass="27156">MLPPSDRKLVEHCSLRTDILYFLGYNIDKPLPWHSTLSRTRQLYPEALFEAVFDKVFSLCVANKMVADRRVAIDPAPVKVNASPERLLEKQPNLPGPRLVQSVEDQNKVVDSRSEPSNRQAASVIAAADHRLRRLKKYQQNLKRAPTILGAGNEKAKLLSNKTHYSPTDPEARISIKPGKARKLNYHRPSPSPEGGMVIGLSRPFSRLYNAYFQLSYFCFAQPVSENRCSKRSCATATSHL</sequence>
<comment type="caution">
    <text evidence="2">The sequence shown here is derived from an EMBL/GenBank/DDBJ whole genome shotgun (WGS) entry which is preliminary data.</text>
</comment>
<evidence type="ECO:0000313" key="2">
    <source>
        <dbReference type="EMBL" id="RRB02907.1"/>
    </source>
</evidence>
<accession>A0A3P1BP81</accession>